<feature type="region of interest" description="Disordered" evidence="1">
    <location>
        <begin position="107"/>
        <end position="141"/>
    </location>
</feature>
<feature type="compositionally biased region" description="Acidic residues" evidence="1">
    <location>
        <begin position="43"/>
        <end position="52"/>
    </location>
</feature>
<dbReference type="Proteomes" id="UP000237105">
    <property type="component" value="Unassembled WGS sequence"/>
</dbReference>
<evidence type="ECO:0000256" key="1">
    <source>
        <dbReference type="SAM" id="MobiDB-lite"/>
    </source>
</evidence>
<comment type="caution">
    <text evidence="2">The sequence shown here is derived from an EMBL/GenBank/DDBJ whole genome shotgun (WGS) entry which is preliminary data.</text>
</comment>
<evidence type="ECO:0000313" key="2">
    <source>
        <dbReference type="EMBL" id="PON54639.1"/>
    </source>
</evidence>
<feature type="compositionally biased region" description="Basic and acidic residues" evidence="1">
    <location>
        <begin position="1"/>
        <end position="20"/>
    </location>
</feature>
<feature type="compositionally biased region" description="Basic and acidic residues" evidence="1">
    <location>
        <begin position="60"/>
        <end position="72"/>
    </location>
</feature>
<feature type="region of interest" description="Disordered" evidence="1">
    <location>
        <begin position="1"/>
        <end position="78"/>
    </location>
</feature>
<name>A0A2P5C0U8_PARAD</name>
<sequence length="141" mass="16265">MHEQEKAEQREEKNKEKEKQEENEEEKEEKKEEEKEDEKGGEEGDDDNDDGNGQEGGETDVLKKNNDKKDDGNDGPLDLSQVIIDLYIFKSFNLLSLSYVCKSKQEIENKHTSDDDFVTQEEKGEKAQGRKKQLQLNNLDG</sequence>
<feature type="compositionally biased region" description="Basic and acidic residues" evidence="1">
    <location>
        <begin position="28"/>
        <end position="42"/>
    </location>
</feature>
<reference evidence="3" key="1">
    <citation type="submission" date="2016-06" db="EMBL/GenBank/DDBJ databases">
        <title>Parallel loss of symbiosis genes in relatives of nitrogen-fixing non-legume Parasponia.</title>
        <authorList>
            <person name="Van Velzen R."/>
            <person name="Holmer R."/>
            <person name="Bu F."/>
            <person name="Rutten L."/>
            <person name="Van Zeijl A."/>
            <person name="Liu W."/>
            <person name="Santuari L."/>
            <person name="Cao Q."/>
            <person name="Sharma T."/>
            <person name="Shen D."/>
            <person name="Roswanjaya Y."/>
            <person name="Wardhani T."/>
            <person name="Kalhor M.S."/>
            <person name="Jansen J."/>
            <person name="Van den Hoogen J."/>
            <person name="Gungor B."/>
            <person name="Hartog M."/>
            <person name="Hontelez J."/>
            <person name="Verver J."/>
            <person name="Yang W.-C."/>
            <person name="Schijlen E."/>
            <person name="Repin R."/>
            <person name="Schilthuizen M."/>
            <person name="Schranz E."/>
            <person name="Heidstra R."/>
            <person name="Miyata K."/>
            <person name="Fedorova E."/>
            <person name="Kohlen W."/>
            <person name="Bisseling T."/>
            <person name="Smit S."/>
            <person name="Geurts R."/>
        </authorList>
    </citation>
    <scope>NUCLEOTIDE SEQUENCE [LARGE SCALE GENOMIC DNA]</scope>
    <source>
        <strain evidence="3">cv. WU1-14</strain>
    </source>
</reference>
<feature type="compositionally biased region" description="Basic and acidic residues" evidence="1">
    <location>
        <begin position="107"/>
        <end position="128"/>
    </location>
</feature>
<evidence type="ECO:0000313" key="3">
    <source>
        <dbReference type="Proteomes" id="UP000237105"/>
    </source>
</evidence>
<dbReference type="EMBL" id="JXTB01000192">
    <property type="protein sequence ID" value="PON54639.1"/>
    <property type="molecule type" value="Genomic_DNA"/>
</dbReference>
<protein>
    <submittedName>
        <fullName evidence="2">Uncharacterized protein</fullName>
    </submittedName>
</protein>
<gene>
    <name evidence="2" type="ORF">PanWU01x14_193800</name>
</gene>
<accession>A0A2P5C0U8</accession>
<proteinExistence type="predicted"/>
<keyword evidence="3" id="KW-1185">Reference proteome</keyword>
<organism evidence="2 3">
    <name type="scientific">Parasponia andersonii</name>
    <name type="common">Sponia andersonii</name>
    <dbReference type="NCBI Taxonomy" id="3476"/>
    <lineage>
        <taxon>Eukaryota</taxon>
        <taxon>Viridiplantae</taxon>
        <taxon>Streptophyta</taxon>
        <taxon>Embryophyta</taxon>
        <taxon>Tracheophyta</taxon>
        <taxon>Spermatophyta</taxon>
        <taxon>Magnoliopsida</taxon>
        <taxon>eudicotyledons</taxon>
        <taxon>Gunneridae</taxon>
        <taxon>Pentapetalae</taxon>
        <taxon>rosids</taxon>
        <taxon>fabids</taxon>
        <taxon>Rosales</taxon>
        <taxon>Cannabaceae</taxon>
        <taxon>Parasponia</taxon>
    </lineage>
</organism>
<dbReference type="AlphaFoldDB" id="A0A2P5C0U8"/>